<dbReference type="PANTHER" id="PTHR12219:SF8">
    <property type="entry name" value="NADH DEHYDROGENASE [UBIQUINONE] IRON-SULFUR PROTEIN 4, MITOCHONDRIAL"/>
    <property type="match status" value="1"/>
</dbReference>
<evidence type="ECO:0000256" key="2">
    <source>
        <dbReference type="ARBA" id="ARBA00022448"/>
    </source>
</evidence>
<name>A0A9J7AS54_9PROT</name>
<dbReference type="Proteomes" id="UP001060336">
    <property type="component" value="Chromosome"/>
</dbReference>
<evidence type="ECO:0000256" key="5">
    <source>
        <dbReference type="ARBA" id="ARBA00022982"/>
    </source>
</evidence>
<sequence>MTVRIYRPSKSAMQSGRAKTRRWVLEPELETARRPEPLMGWVSSGDTKNQIRLTFETKEEAVAYAKKHGLDYIVQGEHNRKLKPKGYADNFAAERFATWGTWTH</sequence>
<organism evidence="7 8">
    <name type="scientific">Nisaea acidiphila</name>
    <dbReference type="NCBI Taxonomy" id="1862145"/>
    <lineage>
        <taxon>Bacteria</taxon>
        <taxon>Pseudomonadati</taxon>
        <taxon>Pseudomonadota</taxon>
        <taxon>Alphaproteobacteria</taxon>
        <taxon>Rhodospirillales</taxon>
        <taxon>Thalassobaculaceae</taxon>
        <taxon>Nisaea</taxon>
    </lineage>
</organism>
<evidence type="ECO:0000313" key="8">
    <source>
        <dbReference type="Proteomes" id="UP001060336"/>
    </source>
</evidence>
<keyword evidence="3" id="KW-0679">Respiratory chain</keyword>
<comment type="subcellular location">
    <subcellularLocation>
        <location evidence="1">Membrane</location>
    </subcellularLocation>
</comment>
<protein>
    <submittedName>
        <fullName evidence="7">ETC complex I subunit</fullName>
    </submittedName>
</protein>
<keyword evidence="5" id="KW-0249">Electron transport</keyword>
<gene>
    <name evidence="7" type="ORF">NUH88_21990</name>
</gene>
<dbReference type="PANTHER" id="PTHR12219">
    <property type="entry name" value="NADH-UBIQUINONE OXIDOREDUCTASE"/>
    <property type="match status" value="1"/>
</dbReference>
<dbReference type="Gene3D" id="3.30.160.190">
    <property type="entry name" value="atu1810 like domain"/>
    <property type="match status" value="1"/>
</dbReference>
<dbReference type="Pfam" id="PF04800">
    <property type="entry name" value="NDUS4"/>
    <property type="match status" value="1"/>
</dbReference>
<dbReference type="EMBL" id="CP102480">
    <property type="protein sequence ID" value="UUX50046.1"/>
    <property type="molecule type" value="Genomic_DNA"/>
</dbReference>
<proteinExistence type="predicted"/>
<evidence type="ECO:0000256" key="4">
    <source>
        <dbReference type="ARBA" id="ARBA00022946"/>
    </source>
</evidence>
<keyword evidence="2" id="KW-0813">Transport</keyword>
<dbReference type="InterPro" id="IPR006885">
    <property type="entry name" value="NADH_UbQ_FeS_4_mit-like"/>
</dbReference>
<keyword evidence="6" id="KW-0472">Membrane</keyword>
<dbReference type="GO" id="GO:0016020">
    <property type="term" value="C:membrane"/>
    <property type="evidence" value="ECO:0007669"/>
    <property type="project" value="UniProtKB-SubCell"/>
</dbReference>
<evidence type="ECO:0000256" key="1">
    <source>
        <dbReference type="ARBA" id="ARBA00004370"/>
    </source>
</evidence>
<dbReference type="GO" id="GO:0022900">
    <property type="term" value="P:electron transport chain"/>
    <property type="evidence" value="ECO:0007669"/>
    <property type="project" value="InterPro"/>
</dbReference>
<reference evidence="7" key="1">
    <citation type="submission" date="2022-08" db="EMBL/GenBank/DDBJ databases">
        <title>Nisaea acidiphila sp. nov., isolated from a marine algal debris and emended description of the genus Nisaea Urios et al. 2008.</title>
        <authorList>
            <person name="Kwon K."/>
        </authorList>
    </citation>
    <scope>NUCLEOTIDE SEQUENCE</scope>
    <source>
        <strain evidence="7">MEBiC11861</strain>
    </source>
</reference>
<evidence type="ECO:0000256" key="3">
    <source>
        <dbReference type="ARBA" id="ARBA00022660"/>
    </source>
</evidence>
<keyword evidence="4" id="KW-0809">Transit peptide</keyword>
<keyword evidence="8" id="KW-1185">Reference proteome</keyword>
<evidence type="ECO:0000313" key="7">
    <source>
        <dbReference type="EMBL" id="UUX50046.1"/>
    </source>
</evidence>
<accession>A0A9J7AS54</accession>
<dbReference type="RefSeq" id="WP_257769033.1">
    <property type="nucleotide sequence ID" value="NZ_CP102480.1"/>
</dbReference>
<evidence type="ECO:0000256" key="6">
    <source>
        <dbReference type="ARBA" id="ARBA00023136"/>
    </source>
</evidence>
<dbReference type="AlphaFoldDB" id="A0A9J7AS54"/>
<dbReference type="KEGG" id="naci:NUH88_21990"/>
<dbReference type="InterPro" id="IPR038532">
    <property type="entry name" value="NDUFS4-like_sf"/>
</dbReference>